<dbReference type="Gene3D" id="2.70.20.10">
    <property type="entry name" value="Topoisomerase I, domain 3"/>
    <property type="match status" value="1"/>
</dbReference>
<feature type="compositionally biased region" description="Basic and acidic residues" evidence="4">
    <location>
        <begin position="21"/>
        <end position="45"/>
    </location>
</feature>
<dbReference type="InterPro" id="IPR000380">
    <property type="entry name" value="Topo_IA"/>
</dbReference>
<evidence type="ECO:0000256" key="2">
    <source>
        <dbReference type="ARBA" id="ARBA00023125"/>
    </source>
</evidence>
<dbReference type="Proteomes" id="UP000521379">
    <property type="component" value="Unassembled WGS sequence"/>
</dbReference>
<dbReference type="PANTHER" id="PTHR42785:SF1">
    <property type="entry name" value="DNA TOPOISOMERASE"/>
    <property type="match status" value="1"/>
</dbReference>
<comment type="caution">
    <text evidence="6">The sequence shown here is derived from an EMBL/GenBank/DDBJ whole genome shotgun (WGS) entry which is preliminary data.</text>
</comment>
<accession>A0A846TRH0</accession>
<protein>
    <submittedName>
        <fullName evidence="6">DNA topoisomerase I</fullName>
    </submittedName>
</protein>
<evidence type="ECO:0000256" key="3">
    <source>
        <dbReference type="ARBA" id="ARBA00023235"/>
    </source>
</evidence>
<feature type="non-terminal residue" evidence="6">
    <location>
        <position position="1"/>
    </location>
</feature>
<dbReference type="GO" id="GO:0003917">
    <property type="term" value="F:DNA topoisomerase type I (single strand cut, ATP-independent) activity"/>
    <property type="evidence" value="ECO:0007669"/>
    <property type="project" value="InterPro"/>
</dbReference>
<keyword evidence="3 6" id="KW-0413">Isomerase</keyword>
<feature type="non-terminal residue" evidence="6">
    <location>
        <position position="170"/>
    </location>
</feature>
<evidence type="ECO:0000313" key="6">
    <source>
        <dbReference type="EMBL" id="NKE11023.1"/>
    </source>
</evidence>
<evidence type="ECO:0000256" key="1">
    <source>
        <dbReference type="ARBA" id="ARBA00023029"/>
    </source>
</evidence>
<dbReference type="SUPFAM" id="SSF56712">
    <property type="entry name" value="Prokaryotic type I DNA topoisomerase"/>
    <property type="match status" value="1"/>
</dbReference>
<name>A0A846TRH0_9MICC</name>
<dbReference type="PANTHER" id="PTHR42785">
    <property type="entry name" value="DNA TOPOISOMERASE, TYPE IA, CORE"/>
    <property type="match status" value="1"/>
</dbReference>
<dbReference type="GO" id="GO:0006265">
    <property type="term" value="P:DNA topological change"/>
    <property type="evidence" value="ECO:0007669"/>
    <property type="project" value="InterPro"/>
</dbReference>
<evidence type="ECO:0000259" key="5">
    <source>
        <dbReference type="PROSITE" id="PS52039"/>
    </source>
</evidence>
<dbReference type="AlphaFoldDB" id="A0A846TRH0"/>
<evidence type="ECO:0000313" key="7">
    <source>
        <dbReference type="Proteomes" id="UP000521379"/>
    </source>
</evidence>
<organism evidence="6 7">
    <name type="scientific">Kocuria subflava</name>
    <dbReference type="NCBI Taxonomy" id="1736139"/>
    <lineage>
        <taxon>Bacteria</taxon>
        <taxon>Bacillati</taxon>
        <taxon>Actinomycetota</taxon>
        <taxon>Actinomycetes</taxon>
        <taxon>Micrococcales</taxon>
        <taxon>Micrococcaceae</taxon>
        <taxon>Kocuria</taxon>
    </lineage>
</organism>
<reference evidence="6 7" key="1">
    <citation type="submission" date="2020-02" db="EMBL/GenBank/DDBJ databases">
        <authorList>
            <person name="Sun Q."/>
        </authorList>
    </citation>
    <scope>NUCLEOTIDE SEQUENCE [LARGE SCALE GENOMIC DNA]</scope>
    <source>
        <strain evidence="6 7">YIM 13062</strain>
    </source>
</reference>
<dbReference type="RefSeq" id="WP_245195291.1">
    <property type="nucleotide sequence ID" value="NZ_JAAVUN010000261.1"/>
</dbReference>
<feature type="region of interest" description="Disordered" evidence="4">
    <location>
        <begin position="20"/>
        <end position="49"/>
    </location>
</feature>
<feature type="domain" description="Topo IA-type catalytic" evidence="5">
    <location>
        <begin position="1"/>
        <end position="168"/>
    </location>
</feature>
<keyword evidence="7" id="KW-1185">Reference proteome</keyword>
<dbReference type="GO" id="GO:0003677">
    <property type="term" value="F:DNA binding"/>
    <property type="evidence" value="ECO:0007669"/>
    <property type="project" value="UniProtKB-KW"/>
</dbReference>
<dbReference type="EMBL" id="JAAVUN010000261">
    <property type="protein sequence ID" value="NKE11023.1"/>
    <property type="molecule type" value="Genomic_DNA"/>
</dbReference>
<dbReference type="InterPro" id="IPR013824">
    <property type="entry name" value="Topo_IA_cen_sub1"/>
</dbReference>
<dbReference type="PROSITE" id="PS52039">
    <property type="entry name" value="TOPO_IA_2"/>
    <property type="match status" value="1"/>
</dbReference>
<sequence length="170" mass="18615">AEFSASGTVITFPGFPSAYQEAKDSARDTGTDKDDAKSGDKRLPQMEEGDALEAAEVTADGHSTRPPARYTEASLVAAMDEMGIGRPSTYAAVISTIVDRGYVKVRGTALIPSWTAFSVVRLLEQHFSDYVDYDFTAEMEEGLDRIARGEEDRQEWLQRVYFGEDGADNG</sequence>
<keyword evidence="1" id="KW-0799">Topoisomerase</keyword>
<keyword evidence="2" id="KW-0238">DNA-binding</keyword>
<gene>
    <name evidence="6" type="ORF">GTW58_14080</name>
</gene>
<dbReference type="InterPro" id="IPR013497">
    <property type="entry name" value="Topo_IA_cen"/>
</dbReference>
<dbReference type="Gene3D" id="1.10.460.10">
    <property type="entry name" value="Topoisomerase I, domain 2"/>
    <property type="match status" value="1"/>
</dbReference>
<evidence type="ECO:0000256" key="4">
    <source>
        <dbReference type="SAM" id="MobiDB-lite"/>
    </source>
</evidence>
<dbReference type="InterPro" id="IPR013825">
    <property type="entry name" value="Topo_IA_cen_sub2"/>
</dbReference>
<dbReference type="InterPro" id="IPR023405">
    <property type="entry name" value="Topo_IA_core_domain"/>
</dbReference>
<dbReference type="SMART" id="SM00437">
    <property type="entry name" value="TOP1Ac"/>
    <property type="match status" value="1"/>
</dbReference>
<dbReference type="Pfam" id="PF01131">
    <property type="entry name" value="Topoisom_bac"/>
    <property type="match status" value="1"/>
</dbReference>
<dbReference type="InterPro" id="IPR003602">
    <property type="entry name" value="Topo_IA_DNA-bd_dom"/>
</dbReference>
<proteinExistence type="predicted"/>